<keyword evidence="5" id="KW-1185">Reference proteome</keyword>
<accession>A0A017T8D0</accession>
<dbReference type="GO" id="GO:0008270">
    <property type="term" value="F:zinc ion binding"/>
    <property type="evidence" value="ECO:0007669"/>
    <property type="project" value="InterPro"/>
</dbReference>
<dbReference type="GO" id="GO:0006508">
    <property type="term" value="P:proteolysis"/>
    <property type="evidence" value="ECO:0007669"/>
    <property type="project" value="InterPro"/>
</dbReference>
<name>A0A017T8D0_9BACT</name>
<evidence type="ECO:0000313" key="5">
    <source>
        <dbReference type="Proteomes" id="UP000019678"/>
    </source>
</evidence>
<dbReference type="Pfam" id="PF18027">
    <property type="entry name" value="Pepdidase_M14_N"/>
    <property type="match status" value="1"/>
</dbReference>
<dbReference type="RefSeq" id="WP_044243455.1">
    <property type="nucleotide sequence ID" value="NZ_ASRX01000029.1"/>
</dbReference>
<feature type="active site" description="Proton donor/acceptor" evidence="2">
    <location>
        <position position="339"/>
    </location>
</feature>
<dbReference type="STRING" id="1192034.CAP_3892"/>
<comment type="cofactor">
    <cofactor evidence="1">
        <name>Zn(2+)</name>
        <dbReference type="ChEBI" id="CHEBI:29105"/>
    </cofactor>
</comment>
<dbReference type="AlphaFoldDB" id="A0A017T8D0"/>
<dbReference type="InterPro" id="IPR050821">
    <property type="entry name" value="Cytosolic_carboxypeptidase"/>
</dbReference>
<dbReference type="OrthoDB" id="5490902at2"/>
<comment type="caution">
    <text evidence="4">The sequence shown here is derived from an EMBL/GenBank/DDBJ whole genome shotgun (WGS) entry which is preliminary data.</text>
</comment>
<dbReference type="EMBL" id="ASRX01000029">
    <property type="protein sequence ID" value="EYF04866.1"/>
    <property type="molecule type" value="Genomic_DNA"/>
</dbReference>
<dbReference type="PANTHER" id="PTHR12756">
    <property type="entry name" value="CYTOSOLIC CARBOXYPEPTIDASE"/>
    <property type="match status" value="1"/>
</dbReference>
<dbReference type="GO" id="GO:0004181">
    <property type="term" value="F:metallocarboxypeptidase activity"/>
    <property type="evidence" value="ECO:0007669"/>
    <property type="project" value="InterPro"/>
</dbReference>
<dbReference type="SUPFAM" id="SSF53187">
    <property type="entry name" value="Zn-dependent exopeptidases"/>
    <property type="match status" value="1"/>
</dbReference>
<evidence type="ECO:0000256" key="2">
    <source>
        <dbReference type="PROSITE-ProRule" id="PRU01379"/>
    </source>
</evidence>
<feature type="domain" description="Peptidase M14" evidence="3">
    <location>
        <begin position="110"/>
        <end position="378"/>
    </location>
</feature>
<dbReference type="Pfam" id="PF00246">
    <property type="entry name" value="Peptidase_M14"/>
    <property type="match status" value="1"/>
</dbReference>
<dbReference type="InterPro" id="IPR040626">
    <property type="entry name" value="Pepdidase_M14_N"/>
</dbReference>
<proteinExistence type="inferred from homology"/>
<comment type="similarity">
    <text evidence="2">Belongs to the peptidase M14 family.</text>
</comment>
<evidence type="ECO:0000259" key="3">
    <source>
        <dbReference type="PROSITE" id="PS52035"/>
    </source>
</evidence>
<keyword evidence="4" id="KW-0378">Hydrolase</keyword>
<dbReference type="Proteomes" id="UP000019678">
    <property type="component" value="Unassembled WGS sequence"/>
</dbReference>
<organism evidence="4 5">
    <name type="scientific">Chondromyces apiculatus DSM 436</name>
    <dbReference type="NCBI Taxonomy" id="1192034"/>
    <lineage>
        <taxon>Bacteria</taxon>
        <taxon>Pseudomonadati</taxon>
        <taxon>Myxococcota</taxon>
        <taxon>Polyangia</taxon>
        <taxon>Polyangiales</taxon>
        <taxon>Polyangiaceae</taxon>
        <taxon>Chondromyces</taxon>
    </lineage>
</organism>
<gene>
    <name evidence="4" type="ORF">CAP_3892</name>
</gene>
<dbReference type="InterPro" id="IPR000834">
    <property type="entry name" value="Peptidase_M14"/>
</dbReference>
<dbReference type="PANTHER" id="PTHR12756:SF11">
    <property type="entry name" value="CYTOSOLIC CARBOXYPEPTIDASE 1"/>
    <property type="match status" value="1"/>
</dbReference>
<dbReference type="CDD" id="cd06234">
    <property type="entry name" value="M14_PaCCP-like"/>
    <property type="match status" value="1"/>
</dbReference>
<keyword evidence="4" id="KW-0121">Carboxypeptidase</keyword>
<dbReference type="PRINTS" id="PR00765">
    <property type="entry name" value="CRBOXYPTASEA"/>
</dbReference>
<dbReference type="PROSITE" id="PS52035">
    <property type="entry name" value="PEPTIDASE_M14"/>
    <property type="match status" value="1"/>
</dbReference>
<keyword evidence="4" id="KW-0645">Protease</keyword>
<evidence type="ECO:0000313" key="4">
    <source>
        <dbReference type="EMBL" id="EYF04866.1"/>
    </source>
</evidence>
<dbReference type="SMART" id="SM00631">
    <property type="entry name" value="Zn_pept"/>
    <property type="match status" value="1"/>
</dbReference>
<evidence type="ECO:0000256" key="1">
    <source>
        <dbReference type="ARBA" id="ARBA00001947"/>
    </source>
</evidence>
<sequence>MQIDCDFDGGSIEILNASDPSSVALALRGDNAAEYMQWFYFRVRHAAGVACTFRIVNARQASYPGGWWEYGVCASYDGEHWFRVPTEHDGQVLAIHHRPERDVVAYACFAPYPTDRYEGLLDQVRASGQQGRPLGVFEVGKSLEGRPMNVIVCGDQGRSVPRVWIIAHQHPGETMAGWFMEGVVRRMLDEGDGVARGLLDRAVVYLVPRMNPDGCARGNHRTNAAGRDLNREWLYPDRSAAPEVFHVREAMQAGGVDLFLDVHGDESIPYVFAYGAEGVPSYTQRLASLEERFAATLERIDGEYQRARGYELDPPGKADLRLSSLYVAERYGCLALGLEMPFKDNANRRDPHLGWSPERCRRLGRSTLEAVLSCIDALR</sequence>
<reference evidence="4 5" key="1">
    <citation type="submission" date="2013-05" db="EMBL/GenBank/DDBJ databases">
        <title>Genome assembly of Chondromyces apiculatus DSM 436.</title>
        <authorList>
            <person name="Sharma G."/>
            <person name="Khatri I."/>
            <person name="Kaur C."/>
            <person name="Mayilraj S."/>
            <person name="Subramanian S."/>
        </authorList>
    </citation>
    <scope>NUCLEOTIDE SEQUENCE [LARGE SCALE GENOMIC DNA]</scope>
    <source>
        <strain evidence="4 5">DSM 436</strain>
    </source>
</reference>
<dbReference type="Gene3D" id="3.40.630.10">
    <property type="entry name" value="Zn peptidases"/>
    <property type="match status" value="1"/>
</dbReference>
<dbReference type="eggNOG" id="COG2866">
    <property type="taxonomic scope" value="Bacteria"/>
</dbReference>
<protein>
    <submittedName>
        <fullName evidence="4">Putative carboxypeptidase, Zn dependent</fullName>
    </submittedName>
</protein>
<dbReference type="Gene3D" id="2.60.40.3120">
    <property type="match status" value="1"/>
</dbReference>